<sequence length="535" mass="58867">MCIFSSSRRLTWHQREEGRKGENASPANSIINTLTLAPTPPSLEQCAPEGNTATQTLPSVPMAQEGMKGMREAVTCAVCSEVYQAGAREPLVLPCGHTFCRTCLASVKMTGNFLCPTCRQPHNNVQVDRLSVNYSLLSLSSACTDFEYETCGEHGDDLRYWCCGCELPLCSLCLYSGHPQGHNVQLAKAYVQEKKMALEAQIKLLDKKIDFQREEVKIKFVELVERVSELCQSSSTLHDTQLDVAHLLDQVRKVSSIESIMLAEESVSEFRTRMQALTSPFCDFSDVGSGDDCIDLDDTVPEDGGVREGTSQDEMPDTGAAAQEEQHSVVVEGPAGLRCARLDYLDGRLLLHCLARPTDTRLSLQLPSEVFLELSADGRCLGRVYIHLWNHLRRAQQFLALCLGTLGPTYLGARASKVINKNVEREMFIFEYHMESNKASSGRPIFTDLEWGSNYVKPVKEGILMTFEPGRGAATSMTTSFGICTREQPGGVCTCPFGEVVSGLEVVKAAVTHDPVTEVIITHCGLVLPDLTLTH</sequence>
<organism evidence="7 8">
    <name type="scientific">Petrolisthes manimaculis</name>
    <dbReference type="NCBI Taxonomy" id="1843537"/>
    <lineage>
        <taxon>Eukaryota</taxon>
        <taxon>Metazoa</taxon>
        <taxon>Ecdysozoa</taxon>
        <taxon>Arthropoda</taxon>
        <taxon>Crustacea</taxon>
        <taxon>Multicrustacea</taxon>
        <taxon>Malacostraca</taxon>
        <taxon>Eumalacostraca</taxon>
        <taxon>Eucarida</taxon>
        <taxon>Decapoda</taxon>
        <taxon>Pleocyemata</taxon>
        <taxon>Anomura</taxon>
        <taxon>Galatheoidea</taxon>
        <taxon>Porcellanidae</taxon>
        <taxon>Petrolisthes</taxon>
    </lineage>
</organism>
<dbReference type="InterPro" id="IPR017907">
    <property type="entry name" value="Znf_RING_CS"/>
</dbReference>
<keyword evidence="2 4" id="KW-0863">Zinc-finger</keyword>
<dbReference type="Pfam" id="PF13445">
    <property type="entry name" value="zf-RING_UBOX"/>
    <property type="match status" value="1"/>
</dbReference>
<evidence type="ECO:0000256" key="1">
    <source>
        <dbReference type="ARBA" id="ARBA00022723"/>
    </source>
</evidence>
<dbReference type="PANTHER" id="PTHR24103">
    <property type="entry name" value="E3 UBIQUITIN-PROTEIN LIGASE TRIM"/>
    <property type="match status" value="1"/>
</dbReference>
<dbReference type="SMART" id="SM00184">
    <property type="entry name" value="RING"/>
    <property type="match status" value="1"/>
</dbReference>
<dbReference type="Gene3D" id="3.30.40.10">
    <property type="entry name" value="Zinc/RING finger domain, C3HC4 (zinc finger)"/>
    <property type="match status" value="1"/>
</dbReference>
<accession>A0AAE1Q9W3</accession>
<dbReference type="PROSITE" id="PS00518">
    <property type="entry name" value="ZF_RING_1"/>
    <property type="match status" value="1"/>
</dbReference>
<dbReference type="Gene3D" id="2.40.100.10">
    <property type="entry name" value="Cyclophilin-like"/>
    <property type="match status" value="1"/>
</dbReference>
<dbReference type="InterPro" id="IPR000315">
    <property type="entry name" value="Znf_B-box"/>
</dbReference>
<dbReference type="Proteomes" id="UP001292094">
    <property type="component" value="Unassembled WGS sequence"/>
</dbReference>
<keyword evidence="8" id="KW-1185">Reference proteome</keyword>
<evidence type="ECO:0000256" key="3">
    <source>
        <dbReference type="ARBA" id="ARBA00022833"/>
    </source>
</evidence>
<dbReference type="InterPro" id="IPR013083">
    <property type="entry name" value="Znf_RING/FYVE/PHD"/>
</dbReference>
<dbReference type="InterPro" id="IPR027370">
    <property type="entry name" value="Znf-RING_euk"/>
</dbReference>
<dbReference type="Gene3D" id="3.30.160.60">
    <property type="entry name" value="Classic Zinc Finger"/>
    <property type="match status" value="1"/>
</dbReference>
<evidence type="ECO:0000256" key="5">
    <source>
        <dbReference type="SAM" id="MobiDB-lite"/>
    </source>
</evidence>
<name>A0AAE1Q9W3_9EUCA</name>
<feature type="domain" description="RING-type" evidence="6">
    <location>
        <begin position="76"/>
        <end position="119"/>
    </location>
</feature>
<dbReference type="Pfam" id="PF00643">
    <property type="entry name" value="zf-B_box"/>
    <property type="match status" value="1"/>
</dbReference>
<comment type="caution">
    <text evidence="7">The sequence shown here is derived from an EMBL/GenBank/DDBJ whole genome shotgun (WGS) entry which is preliminary data.</text>
</comment>
<keyword evidence="1" id="KW-0479">Metal-binding</keyword>
<dbReference type="InterPro" id="IPR001841">
    <property type="entry name" value="Znf_RING"/>
</dbReference>
<dbReference type="PROSITE" id="PS50089">
    <property type="entry name" value="ZF_RING_2"/>
    <property type="match status" value="1"/>
</dbReference>
<evidence type="ECO:0000256" key="2">
    <source>
        <dbReference type="ARBA" id="ARBA00022771"/>
    </source>
</evidence>
<dbReference type="SUPFAM" id="SSF57850">
    <property type="entry name" value="RING/U-box"/>
    <property type="match status" value="1"/>
</dbReference>
<dbReference type="GO" id="GO:0008270">
    <property type="term" value="F:zinc ion binding"/>
    <property type="evidence" value="ECO:0007669"/>
    <property type="project" value="UniProtKB-KW"/>
</dbReference>
<dbReference type="InterPro" id="IPR050143">
    <property type="entry name" value="TRIM/RBCC"/>
</dbReference>
<dbReference type="SUPFAM" id="SSF57845">
    <property type="entry name" value="B-box zinc-binding domain"/>
    <property type="match status" value="1"/>
</dbReference>
<keyword evidence="3" id="KW-0862">Zinc</keyword>
<evidence type="ECO:0000259" key="6">
    <source>
        <dbReference type="PROSITE" id="PS50089"/>
    </source>
</evidence>
<reference evidence="7" key="1">
    <citation type="submission" date="2023-11" db="EMBL/GenBank/DDBJ databases">
        <title>Genome assemblies of two species of porcelain crab, Petrolisthes cinctipes and Petrolisthes manimaculis (Anomura: Porcellanidae).</title>
        <authorList>
            <person name="Angst P."/>
        </authorList>
    </citation>
    <scope>NUCLEOTIDE SEQUENCE</scope>
    <source>
        <strain evidence="7">PB745_02</strain>
        <tissue evidence="7">Gill</tissue>
    </source>
</reference>
<evidence type="ECO:0000256" key="4">
    <source>
        <dbReference type="PROSITE-ProRule" id="PRU00175"/>
    </source>
</evidence>
<gene>
    <name evidence="7" type="ORF">Pmani_006670</name>
</gene>
<dbReference type="EMBL" id="JAWZYT010000508">
    <property type="protein sequence ID" value="KAK4322591.1"/>
    <property type="molecule type" value="Genomic_DNA"/>
</dbReference>
<evidence type="ECO:0000313" key="7">
    <source>
        <dbReference type="EMBL" id="KAK4322591.1"/>
    </source>
</evidence>
<protein>
    <recommendedName>
        <fullName evidence="6">RING-type domain-containing protein</fullName>
    </recommendedName>
</protein>
<dbReference type="AlphaFoldDB" id="A0AAE1Q9W3"/>
<feature type="region of interest" description="Disordered" evidence="5">
    <location>
        <begin position="299"/>
        <end position="319"/>
    </location>
</feature>
<dbReference type="SUPFAM" id="SSF50891">
    <property type="entry name" value="Cyclophilin-like"/>
    <property type="match status" value="1"/>
</dbReference>
<evidence type="ECO:0000313" key="8">
    <source>
        <dbReference type="Proteomes" id="UP001292094"/>
    </source>
</evidence>
<dbReference type="InterPro" id="IPR029000">
    <property type="entry name" value="Cyclophilin-like_dom_sf"/>
</dbReference>
<proteinExistence type="predicted"/>